<feature type="compositionally biased region" description="Basic and acidic residues" evidence="6">
    <location>
        <begin position="49"/>
        <end position="71"/>
    </location>
</feature>
<evidence type="ECO:0000256" key="5">
    <source>
        <dbReference type="ARBA" id="ARBA00023242"/>
    </source>
</evidence>
<keyword evidence="5" id="KW-0539">Nucleus</keyword>
<keyword evidence="3" id="KW-0507">mRNA processing</keyword>
<feature type="region of interest" description="Disordered" evidence="6">
    <location>
        <begin position="289"/>
        <end position="311"/>
    </location>
</feature>
<accession>A0AAE1CUC4</accession>
<protein>
    <recommendedName>
        <fullName evidence="9">U4/U6.U5 tri-snRNP-associated protein 1</fullName>
    </recommendedName>
</protein>
<dbReference type="GO" id="GO:0046540">
    <property type="term" value="C:U4/U6 x U5 tri-snRNP complex"/>
    <property type="evidence" value="ECO:0007669"/>
    <property type="project" value="InterPro"/>
</dbReference>
<keyword evidence="8" id="KW-1185">Reference proteome</keyword>
<comment type="subcellular location">
    <subcellularLocation>
        <location evidence="1">Nucleus</location>
    </subcellularLocation>
</comment>
<dbReference type="GO" id="GO:0045292">
    <property type="term" value="P:mRNA cis splicing, via spliceosome"/>
    <property type="evidence" value="ECO:0007669"/>
    <property type="project" value="TreeGrafter"/>
</dbReference>
<name>A0AAE1CUC4_9GAST</name>
<reference evidence="7" key="1">
    <citation type="journal article" date="2023" name="G3 (Bethesda)">
        <title>A reference genome for the long-term kleptoplast-retaining sea slug Elysia crispata morphotype clarki.</title>
        <authorList>
            <person name="Eastman K.E."/>
            <person name="Pendleton A.L."/>
            <person name="Shaikh M.A."/>
            <person name="Suttiyut T."/>
            <person name="Ogas R."/>
            <person name="Tomko P."/>
            <person name="Gavelis G."/>
            <person name="Widhalm J.R."/>
            <person name="Wisecaver J.H."/>
        </authorList>
    </citation>
    <scope>NUCLEOTIDE SEQUENCE</scope>
    <source>
        <strain evidence="7">ECLA1</strain>
    </source>
</reference>
<evidence type="ECO:0000256" key="2">
    <source>
        <dbReference type="ARBA" id="ARBA00006076"/>
    </source>
</evidence>
<feature type="compositionally biased region" description="Acidic residues" evidence="6">
    <location>
        <begin position="433"/>
        <end position="444"/>
    </location>
</feature>
<dbReference type="PANTHER" id="PTHR14152:SF5">
    <property type="entry name" value="U4_U6.U5 TRI-SNRNP-ASSOCIATED PROTEIN 1"/>
    <property type="match status" value="1"/>
</dbReference>
<gene>
    <name evidence="7" type="ORF">RRG08_000574</name>
</gene>
<feature type="compositionally biased region" description="Basic and acidic residues" evidence="6">
    <location>
        <begin position="289"/>
        <end position="303"/>
    </location>
</feature>
<comment type="caution">
    <text evidence="7">The sequence shown here is derived from an EMBL/GenBank/DDBJ whole genome shotgun (WGS) entry which is preliminary data.</text>
</comment>
<comment type="similarity">
    <text evidence="2">Belongs to the SNU66/SART1 family.</text>
</comment>
<feature type="compositionally biased region" description="Polar residues" evidence="6">
    <location>
        <begin position="80"/>
        <end position="102"/>
    </location>
</feature>
<feature type="region of interest" description="Disordered" evidence="6">
    <location>
        <begin position="1"/>
        <end position="161"/>
    </location>
</feature>
<evidence type="ECO:0000256" key="6">
    <source>
        <dbReference type="SAM" id="MobiDB-lite"/>
    </source>
</evidence>
<sequence length="794" mass="89799">MGSSKKHKDKDKESKKKRKHRSRSRSPRDKEKKKRHRERSRSRSPSHPEPLHVDEYGHTRNEESRRSRQEKAPSPFAADANSSNQNGEAQVSGDGSSLSVAETNRLRAQLGLKPLDIPEAADGEDSKPKKSDGVHAPAINMGEKRKADQLREKLSTRKEKRSIEKKLLEVKGLGDSDSGDEGAAAWVQKSRKIQKEKELAEKRAKVLEEMDEDFGIGGLVEEEFKREKDKKQAYRSQDLSGLRVEHAMDKFEEGRGVILTLKDKGILDEEQDDVLVNVNIEDDERAEKNIENKKKKPDYKPYDEPEYDEYGMMKPTSMLSKYDEEIEGAKKESFTLGSGGSYDAAHEKRMAEIRQQLRAQGQSLKLAAPTVAAEYMTKEEMEAAASFKKVKKKVRKIRKKEVLKADDLLPLPEESTEENFGSRSRGRGRAEPAEEGELPADEGQEEQKPNLDGAAYSTNLLSTTSLVQPIKQEIEEDGMLGPDEDLSNVVIEEDEAQNELQGMLAKARKLKLKKERNRAPEMLEQVSTTVKPESENDAGANIVLNSTSEFCRNLGEIPTYGLSGNREEERDEIMDMELELMEQRQRQEEQEEITGGWNEVDIDENPVDIMGEETSVLEEEPIAGAGVGAALALAQRKGFIEDETPKKMPGLSSKYLELQAQNYTIQDKRYDDLDEKNRKRERYQGGMVTDFKEKDSYKPEVKLDYVDESGRSLSQKEAFRQLSHRFHGKGSGKKKTEKRGKKVEEELLMKRMSSTDTPLNTLSLLQDKQRSEKSPFIVLSGSRGFTSNTIVKPS</sequence>
<dbReference type="Proteomes" id="UP001283361">
    <property type="component" value="Unassembled WGS sequence"/>
</dbReference>
<evidence type="ECO:0000256" key="1">
    <source>
        <dbReference type="ARBA" id="ARBA00004123"/>
    </source>
</evidence>
<dbReference type="EMBL" id="JAWDGP010006684">
    <property type="protein sequence ID" value="KAK3736823.1"/>
    <property type="molecule type" value="Genomic_DNA"/>
</dbReference>
<feature type="region of interest" description="Disordered" evidence="6">
    <location>
        <begin position="582"/>
        <end position="606"/>
    </location>
</feature>
<dbReference type="InterPro" id="IPR045347">
    <property type="entry name" value="HIND"/>
</dbReference>
<organism evidence="7 8">
    <name type="scientific">Elysia crispata</name>
    <name type="common">lettuce slug</name>
    <dbReference type="NCBI Taxonomy" id="231223"/>
    <lineage>
        <taxon>Eukaryota</taxon>
        <taxon>Metazoa</taxon>
        <taxon>Spiralia</taxon>
        <taxon>Lophotrochozoa</taxon>
        <taxon>Mollusca</taxon>
        <taxon>Gastropoda</taxon>
        <taxon>Heterobranchia</taxon>
        <taxon>Euthyneura</taxon>
        <taxon>Panpulmonata</taxon>
        <taxon>Sacoglossa</taxon>
        <taxon>Placobranchoidea</taxon>
        <taxon>Plakobranchidae</taxon>
        <taxon>Elysia</taxon>
    </lineage>
</organism>
<dbReference type="Pfam" id="PF03343">
    <property type="entry name" value="SART-1"/>
    <property type="match status" value="1"/>
</dbReference>
<feature type="region of interest" description="Disordered" evidence="6">
    <location>
        <begin position="405"/>
        <end position="459"/>
    </location>
</feature>
<dbReference type="InterPro" id="IPR005011">
    <property type="entry name" value="SNU66/SART1"/>
</dbReference>
<feature type="compositionally biased region" description="Basic residues" evidence="6">
    <location>
        <begin position="1"/>
        <end position="44"/>
    </location>
</feature>
<evidence type="ECO:0000256" key="3">
    <source>
        <dbReference type="ARBA" id="ARBA00022664"/>
    </source>
</evidence>
<proteinExistence type="inferred from homology"/>
<feature type="compositionally biased region" description="Basic and acidic residues" evidence="6">
    <location>
        <begin position="124"/>
        <end position="133"/>
    </location>
</feature>
<dbReference type="PANTHER" id="PTHR14152">
    <property type="entry name" value="SQUAMOUS CELL CARCINOMA ANTIGEN RECOGNISED BY CYTOTOXIC T LYMPHOCYTES"/>
    <property type="match status" value="1"/>
</dbReference>
<dbReference type="AlphaFoldDB" id="A0AAE1CUC4"/>
<dbReference type="GO" id="GO:0000481">
    <property type="term" value="P:maturation of 5S rRNA"/>
    <property type="evidence" value="ECO:0007669"/>
    <property type="project" value="TreeGrafter"/>
</dbReference>
<feature type="compositionally biased region" description="Basic and acidic residues" evidence="6">
    <location>
        <begin position="142"/>
        <end position="161"/>
    </location>
</feature>
<dbReference type="Pfam" id="PF19252">
    <property type="entry name" value="HIND"/>
    <property type="match status" value="1"/>
</dbReference>
<evidence type="ECO:0000313" key="7">
    <source>
        <dbReference type="EMBL" id="KAK3736823.1"/>
    </source>
</evidence>
<evidence type="ECO:0000313" key="8">
    <source>
        <dbReference type="Proteomes" id="UP001283361"/>
    </source>
</evidence>
<keyword evidence="4" id="KW-0508">mRNA splicing</keyword>
<evidence type="ECO:0000256" key="4">
    <source>
        <dbReference type="ARBA" id="ARBA00023187"/>
    </source>
</evidence>
<evidence type="ECO:0008006" key="9">
    <source>
        <dbReference type="Google" id="ProtNLM"/>
    </source>
</evidence>